<feature type="transmembrane region" description="Helical" evidence="1">
    <location>
        <begin position="49"/>
        <end position="77"/>
    </location>
</feature>
<keyword evidence="1" id="KW-0472">Membrane</keyword>
<protein>
    <recommendedName>
        <fullName evidence="4">DUF5658 domain-containing protein</fullName>
    </recommendedName>
</protein>
<evidence type="ECO:0000256" key="1">
    <source>
        <dbReference type="SAM" id="Phobius"/>
    </source>
</evidence>
<proteinExistence type="predicted"/>
<keyword evidence="1" id="KW-0812">Transmembrane</keyword>
<keyword evidence="3" id="KW-1185">Reference proteome</keyword>
<feature type="transmembrane region" description="Helical" evidence="1">
    <location>
        <begin position="7"/>
        <end position="29"/>
    </location>
</feature>
<feature type="transmembrane region" description="Helical" evidence="1">
    <location>
        <begin position="89"/>
        <end position="114"/>
    </location>
</feature>
<evidence type="ECO:0000313" key="3">
    <source>
        <dbReference type="Proteomes" id="UP001063782"/>
    </source>
</evidence>
<organism evidence="2 3">
    <name type="scientific">Moraxella nasicaprae</name>
    <dbReference type="NCBI Taxonomy" id="2904122"/>
    <lineage>
        <taxon>Bacteria</taxon>
        <taxon>Pseudomonadati</taxon>
        <taxon>Pseudomonadota</taxon>
        <taxon>Gammaproteobacteria</taxon>
        <taxon>Moraxellales</taxon>
        <taxon>Moraxellaceae</taxon>
        <taxon>Moraxella</taxon>
    </lineage>
</organism>
<evidence type="ECO:0000313" key="2">
    <source>
        <dbReference type="EMBL" id="UXZ04239.1"/>
    </source>
</evidence>
<accession>A0ABY6F2D2</accession>
<sequence>MKLAKFLCSFWGVCLFITLDVLLFWGLSYDTIEWYFGDSHLPDWVVQKGIAVITETFIAMLIGFIVLYLLYFSLLSYQIDHQKAKSSSVIIMTVVFMVVKVAMLCTLAFFSYFVRYL</sequence>
<keyword evidence="1" id="KW-1133">Transmembrane helix</keyword>
<dbReference type="RefSeq" id="WP_263075723.1">
    <property type="nucleotide sequence ID" value="NZ_CP089977.1"/>
</dbReference>
<dbReference type="EMBL" id="CP089977">
    <property type="protein sequence ID" value="UXZ04239.1"/>
    <property type="molecule type" value="Genomic_DNA"/>
</dbReference>
<evidence type="ECO:0008006" key="4">
    <source>
        <dbReference type="Google" id="ProtNLM"/>
    </source>
</evidence>
<dbReference type="Proteomes" id="UP001063782">
    <property type="component" value="Chromosome"/>
</dbReference>
<reference evidence="2" key="1">
    <citation type="submission" date="2021-12" db="EMBL/GenBank/DDBJ databases">
        <title>taxonomy of Moraxella sp. ZY201224.</title>
        <authorList>
            <person name="Li F."/>
        </authorList>
    </citation>
    <scope>NUCLEOTIDE SEQUENCE</scope>
    <source>
        <strain evidence="2">ZY201224</strain>
    </source>
</reference>
<gene>
    <name evidence="2" type="ORF">LU297_06410</name>
</gene>
<name>A0ABY6F2D2_9GAMM</name>